<feature type="domain" description="Major facilitator superfamily (MFS) profile" evidence="9">
    <location>
        <begin position="15"/>
        <end position="490"/>
    </location>
</feature>
<comment type="similarity">
    <text evidence="2">Belongs to the major facilitator superfamily. EmrB family.</text>
</comment>
<keyword evidence="3" id="KW-0813">Transport</keyword>
<organism evidence="10 11">
    <name type="scientific">Oceanobacillus aidingensis</name>
    <dbReference type="NCBI Taxonomy" id="645964"/>
    <lineage>
        <taxon>Bacteria</taxon>
        <taxon>Bacillati</taxon>
        <taxon>Bacillota</taxon>
        <taxon>Bacilli</taxon>
        <taxon>Bacillales</taxon>
        <taxon>Bacillaceae</taxon>
        <taxon>Oceanobacillus</taxon>
    </lineage>
</organism>
<dbReference type="PANTHER" id="PTHR42718:SF9">
    <property type="entry name" value="MAJOR FACILITATOR SUPERFAMILY MULTIDRUG TRANSPORTER MFSC"/>
    <property type="match status" value="1"/>
</dbReference>
<feature type="transmembrane region" description="Helical" evidence="8">
    <location>
        <begin position="232"/>
        <end position="250"/>
    </location>
</feature>
<keyword evidence="11" id="KW-1185">Reference proteome</keyword>
<name>A0ABV9K1D1_9BACI</name>
<feature type="transmembrane region" description="Helical" evidence="8">
    <location>
        <begin position="301"/>
        <end position="319"/>
    </location>
</feature>
<evidence type="ECO:0000256" key="1">
    <source>
        <dbReference type="ARBA" id="ARBA00004651"/>
    </source>
</evidence>
<feature type="transmembrane region" description="Helical" evidence="8">
    <location>
        <begin position="201"/>
        <end position="220"/>
    </location>
</feature>
<dbReference type="Pfam" id="PF07690">
    <property type="entry name" value="MFS_1"/>
    <property type="match status" value="1"/>
</dbReference>
<evidence type="ECO:0000259" key="9">
    <source>
        <dbReference type="PROSITE" id="PS50850"/>
    </source>
</evidence>
<feature type="transmembrane region" description="Helical" evidence="8">
    <location>
        <begin position="113"/>
        <end position="131"/>
    </location>
</feature>
<feature type="transmembrane region" description="Helical" evidence="8">
    <location>
        <begin position="12"/>
        <end position="33"/>
    </location>
</feature>
<dbReference type="InterPro" id="IPR004638">
    <property type="entry name" value="EmrB-like"/>
</dbReference>
<dbReference type="PROSITE" id="PS50850">
    <property type="entry name" value="MFS"/>
    <property type="match status" value="1"/>
</dbReference>
<gene>
    <name evidence="10" type="ORF">ACFO3P_17090</name>
</gene>
<comment type="subcellular location">
    <subcellularLocation>
        <location evidence="1">Cell membrane</location>
        <topology evidence="1">Multi-pass membrane protein</topology>
    </subcellularLocation>
</comment>
<evidence type="ECO:0000313" key="11">
    <source>
        <dbReference type="Proteomes" id="UP001595988"/>
    </source>
</evidence>
<dbReference type="Gene3D" id="1.20.1720.10">
    <property type="entry name" value="Multidrug resistance protein D"/>
    <property type="match status" value="1"/>
</dbReference>
<evidence type="ECO:0000256" key="5">
    <source>
        <dbReference type="ARBA" id="ARBA00022692"/>
    </source>
</evidence>
<feature type="transmembrane region" description="Helical" evidence="8">
    <location>
        <begin position="143"/>
        <end position="163"/>
    </location>
</feature>
<accession>A0ABV9K1D1</accession>
<evidence type="ECO:0000256" key="7">
    <source>
        <dbReference type="ARBA" id="ARBA00023136"/>
    </source>
</evidence>
<keyword evidence="6 8" id="KW-1133">Transmembrane helix</keyword>
<evidence type="ECO:0000313" key="10">
    <source>
        <dbReference type="EMBL" id="MFC4663895.1"/>
    </source>
</evidence>
<keyword evidence="7 8" id="KW-0472">Membrane</keyword>
<dbReference type="PRINTS" id="PR01036">
    <property type="entry name" value="TCRTETB"/>
</dbReference>
<feature type="transmembrane region" description="Helical" evidence="8">
    <location>
        <begin position="331"/>
        <end position="352"/>
    </location>
</feature>
<dbReference type="SUPFAM" id="SSF103473">
    <property type="entry name" value="MFS general substrate transporter"/>
    <property type="match status" value="1"/>
</dbReference>
<proteinExistence type="inferred from homology"/>
<keyword evidence="5 8" id="KW-0812">Transmembrane</keyword>
<evidence type="ECO:0000256" key="4">
    <source>
        <dbReference type="ARBA" id="ARBA00022475"/>
    </source>
</evidence>
<dbReference type="InterPro" id="IPR020846">
    <property type="entry name" value="MFS_dom"/>
</dbReference>
<dbReference type="PANTHER" id="PTHR42718">
    <property type="entry name" value="MAJOR FACILITATOR SUPERFAMILY MULTIDRUG TRANSPORTER MFSC"/>
    <property type="match status" value="1"/>
</dbReference>
<evidence type="ECO:0000256" key="2">
    <source>
        <dbReference type="ARBA" id="ARBA00008537"/>
    </source>
</evidence>
<dbReference type="InterPro" id="IPR036259">
    <property type="entry name" value="MFS_trans_sf"/>
</dbReference>
<feature type="transmembrane region" description="Helical" evidence="8">
    <location>
        <begin position="53"/>
        <end position="73"/>
    </location>
</feature>
<dbReference type="Proteomes" id="UP001595988">
    <property type="component" value="Unassembled WGS sequence"/>
</dbReference>
<feature type="transmembrane region" description="Helical" evidence="8">
    <location>
        <begin position="85"/>
        <end position="107"/>
    </location>
</feature>
<evidence type="ECO:0000256" key="6">
    <source>
        <dbReference type="ARBA" id="ARBA00022989"/>
    </source>
</evidence>
<dbReference type="RefSeq" id="WP_289585369.1">
    <property type="nucleotide sequence ID" value="NZ_JBHSFT010000045.1"/>
</dbReference>
<keyword evidence="4" id="KW-1003">Cell membrane</keyword>
<evidence type="ECO:0000256" key="8">
    <source>
        <dbReference type="SAM" id="Phobius"/>
    </source>
</evidence>
<feature type="transmembrane region" description="Helical" evidence="8">
    <location>
        <begin position="358"/>
        <end position="382"/>
    </location>
</feature>
<dbReference type="EMBL" id="JBHSFT010000045">
    <property type="protein sequence ID" value="MFC4663895.1"/>
    <property type="molecule type" value="Genomic_DNA"/>
</dbReference>
<feature type="transmembrane region" description="Helical" evidence="8">
    <location>
        <begin position="169"/>
        <end position="189"/>
    </location>
</feature>
<comment type="caution">
    <text evidence="10">The sequence shown here is derived from an EMBL/GenBank/DDBJ whole genome shotgun (WGS) entry which is preliminary data.</text>
</comment>
<dbReference type="CDD" id="cd17503">
    <property type="entry name" value="MFS_LmrB_MDR_like"/>
    <property type="match status" value="1"/>
</dbReference>
<sequence length="503" mass="54912">MTDIKEMHKQPPYGMIAILFIGAFVAILNETLLNVALPSIMTEFEVSPTTVQWLTNGYMLVNGILIPASAFLIQRFTNRKLFLTAMTLFTLGTLIAAISPTFSILLLARLIQAAGSAVMMPLLMNVMLTAFPIEKRGTAMGTFGLVMIVAPAIGPTLSGWIVEHFDWRTLFYVVFPIAVISLLIGVFKLKNITPQRGIKLDVLSIILSSLGFGGLLYGFSSAGDSEMGWSHPAVYMTLIVGVISIVALILRQLRMEDPMLEFRIFRYPMFALSSAISVVLAMALFSGMILIPLYVQTVRGFTPFEAGLLMLPGALVMGIMSPITGRLFDKFGARTLTLVGLVITGVTTYFFTQLDLEITITSLMVIFALRSFGMSMVMMPVMTNGLNQLPMHQNPHGTAMNNTLQQVSGAIGSALLITVMNSRTNSEAESLAEEAMKNIDPSQMPTGAAAEQMQTEIMNEAMLHGINFSFFISLLIIGLAFILALFIRRVGTDGKIITKSRAE</sequence>
<feature type="transmembrane region" description="Helical" evidence="8">
    <location>
        <begin position="270"/>
        <end position="295"/>
    </location>
</feature>
<dbReference type="NCBIfam" id="TIGR00711">
    <property type="entry name" value="efflux_EmrB"/>
    <property type="match status" value="1"/>
</dbReference>
<protein>
    <submittedName>
        <fullName evidence="10">DHA2 family efflux MFS transporter permease subunit</fullName>
    </submittedName>
</protein>
<dbReference type="Gene3D" id="1.20.1250.20">
    <property type="entry name" value="MFS general substrate transporter like domains"/>
    <property type="match status" value="1"/>
</dbReference>
<dbReference type="InterPro" id="IPR011701">
    <property type="entry name" value="MFS"/>
</dbReference>
<reference evidence="11" key="1">
    <citation type="journal article" date="2019" name="Int. J. Syst. Evol. Microbiol.">
        <title>The Global Catalogue of Microorganisms (GCM) 10K type strain sequencing project: providing services to taxonomists for standard genome sequencing and annotation.</title>
        <authorList>
            <consortium name="The Broad Institute Genomics Platform"/>
            <consortium name="The Broad Institute Genome Sequencing Center for Infectious Disease"/>
            <person name="Wu L."/>
            <person name="Ma J."/>
        </authorList>
    </citation>
    <scope>NUCLEOTIDE SEQUENCE [LARGE SCALE GENOMIC DNA]</scope>
    <source>
        <strain evidence="11">CCUG 37257</strain>
    </source>
</reference>
<evidence type="ECO:0000256" key="3">
    <source>
        <dbReference type="ARBA" id="ARBA00022448"/>
    </source>
</evidence>
<feature type="transmembrane region" description="Helical" evidence="8">
    <location>
        <begin position="468"/>
        <end position="487"/>
    </location>
</feature>